<evidence type="ECO:0000313" key="1">
    <source>
        <dbReference type="EMBL" id="KDQ08445.1"/>
    </source>
</evidence>
<dbReference type="HOGENOM" id="CLU_085135_2_0_1"/>
<dbReference type="OrthoDB" id="6613063at2759"/>
<accession>A0A067M172</accession>
<name>A0A067M172_BOTB1</name>
<dbReference type="InParanoid" id="A0A067M172"/>
<proteinExistence type="predicted"/>
<sequence>MYDKMERLEGGNMMHASDVVAIRPGDRDMGWIKSVQMVDHFANHRHRPSYFRQENFYDRVQRVLLFTIHSSPSCQAIYEPTPIVVAVIAPCKVLKKPTRVKFPRYRKPGPFEVVDVVFIEALIGRVWSEEGSRDWYIIEREGILREYSSLINRS</sequence>
<dbReference type="EMBL" id="KL198090">
    <property type="protein sequence ID" value="KDQ08445.1"/>
    <property type="molecule type" value="Genomic_DNA"/>
</dbReference>
<dbReference type="Proteomes" id="UP000027195">
    <property type="component" value="Unassembled WGS sequence"/>
</dbReference>
<evidence type="ECO:0000313" key="2">
    <source>
        <dbReference type="Proteomes" id="UP000027195"/>
    </source>
</evidence>
<gene>
    <name evidence="1" type="ORF">BOTBODRAFT_118593</name>
</gene>
<keyword evidence="2" id="KW-1185">Reference proteome</keyword>
<protein>
    <submittedName>
        <fullName evidence="1">Uncharacterized protein</fullName>
    </submittedName>
</protein>
<organism evidence="1 2">
    <name type="scientific">Botryobasidium botryosum (strain FD-172 SS1)</name>
    <dbReference type="NCBI Taxonomy" id="930990"/>
    <lineage>
        <taxon>Eukaryota</taxon>
        <taxon>Fungi</taxon>
        <taxon>Dikarya</taxon>
        <taxon>Basidiomycota</taxon>
        <taxon>Agaricomycotina</taxon>
        <taxon>Agaricomycetes</taxon>
        <taxon>Cantharellales</taxon>
        <taxon>Botryobasidiaceae</taxon>
        <taxon>Botryobasidium</taxon>
    </lineage>
</organism>
<dbReference type="AlphaFoldDB" id="A0A067M172"/>
<reference evidence="2" key="1">
    <citation type="journal article" date="2014" name="Proc. Natl. Acad. Sci. U.S.A.">
        <title>Extensive sampling of basidiomycete genomes demonstrates inadequacy of the white-rot/brown-rot paradigm for wood decay fungi.</title>
        <authorList>
            <person name="Riley R."/>
            <person name="Salamov A.A."/>
            <person name="Brown D.W."/>
            <person name="Nagy L.G."/>
            <person name="Floudas D."/>
            <person name="Held B.W."/>
            <person name="Levasseur A."/>
            <person name="Lombard V."/>
            <person name="Morin E."/>
            <person name="Otillar R."/>
            <person name="Lindquist E.A."/>
            <person name="Sun H."/>
            <person name="LaButti K.M."/>
            <person name="Schmutz J."/>
            <person name="Jabbour D."/>
            <person name="Luo H."/>
            <person name="Baker S.E."/>
            <person name="Pisabarro A.G."/>
            <person name="Walton J.D."/>
            <person name="Blanchette R.A."/>
            <person name="Henrissat B."/>
            <person name="Martin F."/>
            <person name="Cullen D."/>
            <person name="Hibbett D.S."/>
            <person name="Grigoriev I.V."/>
        </authorList>
    </citation>
    <scope>NUCLEOTIDE SEQUENCE [LARGE SCALE GENOMIC DNA]</scope>
    <source>
        <strain evidence="2">FD-172 SS1</strain>
    </source>
</reference>